<dbReference type="InterPro" id="IPR020503">
    <property type="entry name" value="Uncharacterised_Rv2561"/>
</dbReference>
<evidence type="ECO:0008006" key="3">
    <source>
        <dbReference type="Google" id="ProtNLM"/>
    </source>
</evidence>
<proteinExistence type="predicted"/>
<accession>A0A1N6DKI6</accession>
<organism evidence="1 2">
    <name type="scientific">Chitinophaga niabensis</name>
    <dbReference type="NCBI Taxonomy" id="536979"/>
    <lineage>
        <taxon>Bacteria</taxon>
        <taxon>Pseudomonadati</taxon>
        <taxon>Bacteroidota</taxon>
        <taxon>Chitinophagia</taxon>
        <taxon>Chitinophagales</taxon>
        <taxon>Chitinophagaceae</taxon>
        <taxon>Chitinophaga</taxon>
    </lineage>
</organism>
<gene>
    <name evidence="1" type="ORF">SAMN04488055_0849</name>
</gene>
<dbReference type="STRING" id="536979.SAMN04488055_0849"/>
<dbReference type="Proteomes" id="UP000185003">
    <property type="component" value="Unassembled WGS sequence"/>
</dbReference>
<evidence type="ECO:0000313" key="1">
    <source>
        <dbReference type="EMBL" id="SIN71278.1"/>
    </source>
</evidence>
<dbReference type="EMBL" id="FSRA01000001">
    <property type="protein sequence ID" value="SIN71278.1"/>
    <property type="molecule type" value="Genomic_DNA"/>
</dbReference>
<reference evidence="1 2" key="1">
    <citation type="submission" date="2016-11" db="EMBL/GenBank/DDBJ databases">
        <authorList>
            <person name="Jaros S."/>
            <person name="Januszkiewicz K."/>
            <person name="Wedrychowicz H."/>
        </authorList>
    </citation>
    <scope>NUCLEOTIDE SEQUENCE [LARGE SCALE GENOMIC DNA]</scope>
    <source>
        <strain evidence="1 2">DSM 24787</strain>
    </source>
</reference>
<keyword evidence="2" id="KW-1185">Reference proteome</keyword>
<name>A0A1N6DKI6_9BACT</name>
<protein>
    <recommendedName>
        <fullName evidence="3">DUF2652 domain-containing protein</fullName>
    </recommendedName>
</protein>
<dbReference type="OrthoDB" id="625021at2"/>
<dbReference type="RefSeq" id="WP_074240435.1">
    <property type="nucleotide sequence ID" value="NZ_FSRA01000001.1"/>
</dbReference>
<evidence type="ECO:0000313" key="2">
    <source>
        <dbReference type="Proteomes" id="UP000185003"/>
    </source>
</evidence>
<dbReference type="Pfam" id="PF10851">
    <property type="entry name" value="DUF2652"/>
    <property type="match status" value="1"/>
</dbReference>
<dbReference type="AlphaFoldDB" id="A0A1N6DKI6"/>
<sequence>MENRGLLFIPDISGFSKFVNEAEIEHSRYIIKDLLEILINANEIGLEISEIEGDAILFYKFGKPAELRELYKQVEKMFCAFHRYLINYDHRKICQCHACISAVDLSLKVITHYGEFTEYNVKNFSKLIGKDVIVAHQLLKNDIEQHEYWLVTSNILQDQEPADFREWMEWNTSVRQTETGEIAFHYTQLGQLKKEILADPLPKLEVKDKVKLVSITKEFNEEIKKVFFTIVHYEFREHWMEGVLNVKEVSHLIPGVGSLLRGELANGQQTMYYSSGFSYHPESRILFSETEQNNQQATNYIMEKKGPETTVLTLEYYEKMNVFKEFLFRFGKKKELEQKYKRSLDNLEAFMKEITMPGDF</sequence>